<evidence type="ECO:0000313" key="3">
    <source>
        <dbReference type="Proteomes" id="UP001209540"/>
    </source>
</evidence>
<evidence type="ECO:0000256" key="1">
    <source>
        <dbReference type="SAM" id="Phobius"/>
    </source>
</evidence>
<keyword evidence="1" id="KW-1133">Transmembrane helix</keyword>
<gene>
    <name evidence="2" type="ORF">BDA99DRAFT_514946</name>
</gene>
<proteinExistence type="predicted"/>
<keyword evidence="3" id="KW-1185">Reference proteome</keyword>
<organism evidence="2 3">
    <name type="scientific">Phascolomyces articulosus</name>
    <dbReference type="NCBI Taxonomy" id="60185"/>
    <lineage>
        <taxon>Eukaryota</taxon>
        <taxon>Fungi</taxon>
        <taxon>Fungi incertae sedis</taxon>
        <taxon>Mucoromycota</taxon>
        <taxon>Mucoromycotina</taxon>
        <taxon>Mucoromycetes</taxon>
        <taxon>Mucorales</taxon>
        <taxon>Lichtheimiaceae</taxon>
        <taxon>Phascolomyces</taxon>
    </lineage>
</organism>
<dbReference type="EMBL" id="JAIXMP010000019">
    <property type="protein sequence ID" value="KAI9257994.1"/>
    <property type="molecule type" value="Genomic_DNA"/>
</dbReference>
<dbReference type="Proteomes" id="UP001209540">
    <property type="component" value="Unassembled WGS sequence"/>
</dbReference>
<sequence length="75" mass="9154">MIMKESRTYNLCFFLFTPLVRSFNGAMKPYFCFIKTYFPYTRLPEYPCKETLFFCFLILPCIKGSFIYFYTNKEE</sequence>
<keyword evidence="1" id="KW-0472">Membrane</keyword>
<reference evidence="2" key="1">
    <citation type="journal article" date="2022" name="IScience">
        <title>Evolution of zygomycete secretomes and the origins of terrestrial fungal ecologies.</title>
        <authorList>
            <person name="Chang Y."/>
            <person name="Wang Y."/>
            <person name="Mondo S."/>
            <person name="Ahrendt S."/>
            <person name="Andreopoulos W."/>
            <person name="Barry K."/>
            <person name="Beard J."/>
            <person name="Benny G.L."/>
            <person name="Blankenship S."/>
            <person name="Bonito G."/>
            <person name="Cuomo C."/>
            <person name="Desiro A."/>
            <person name="Gervers K.A."/>
            <person name="Hundley H."/>
            <person name="Kuo A."/>
            <person name="LaButti K."/>
            <person name="Lang B.F."/>
            <person name="Lipzen A."/>
            <person name="O'Donnell K."/>
            <person name="Pangilinan J."/>
            <person name="Reynolds N."/>
            <person name="Sandor L."/>
            <person name="Smith M.E."/>
            <person name="Tsang A."/>
            <person name="Grigoriev I.V."/>
            <person name="Stajich J.E."/>
            <person name="Spatafora J.W."/>
        </authorList>
    </citation>
    <scope>NUCLEOTIDE SEQUENCE</scope>
    <source>
        <strain evidence="2">RSA 2281</strain>
    </source>
</reference>
<dbReference type="AlphaFoldDB" id="A0AAD5JWG4"/>
<name>A0AAD5JWG4_9FUNG</name>
<feature type="transmembrane region" description="Helical" evidence="1">
    <location>
        <begin position="51"/>
        <end position="70"/>
    </location>
</feature>
<protein>
    <submittedName>
        <fullName evidence="2">Uncharacterized protein</fullName>
    </submittedName>
</protein>
<reference evidence="2" key="2">
    <citation type="submission" date="2023-02" db="EMBL/GenBank/DDBJ databases">
        <authorList>
            <consortium name="DOE Joint Genome Institute"/>
            <person name="Mondo S.J."/>
            <person name="Chang Y."/>
            <person name="Wang Y."/>
            <person name="Ahrendt S."/>
            <person name="Andreopoulos W."/>
            <person name="Barry K."/>
            <person name="Beard J."/>
            <person name="Benny G.L."/>
            <person name="Blankenship S."/>
            <person name="Bonito G."/>
            <person name="Cuomo C."/>
            <person name="Desiro A."/>
            <person name="Gervers K.A."/>
            <person name="Hundley H."/>
            <person name="Kuo A."/>
            <person name="LaButti K."/>
            <person name="Lang B.F."/>
            <person name="Lipzen A."/>
            <person name="O'Donnell K."/>
            <person name="Pangilinan J."/>
            <person name="Reynolds N."/>
            <person name="Sandor L."/>
            <person name="Smith M.W."/>
            <person name="Tsang A."/>
            <person name="Grigoriev I.V."/>
            <person name="Stajich J.E."/>
            <person name="Spatafora J.W."/>
        </authorList>
    </citation>
    <scope>NUCLEOTIDE SEQUENCE</scope>
    <source>
        <strain evidence="2">RSA 2281</strain>
    </source>
</reference>
<accession>A0AAD5JWG4</accession>
<comment type="caution">
    <text evidence="2">The sequence shown here is derived from an EMBL/GenBank/DDBJ whole genome shotgun (WGS) entry which is preliminary data.</text>
</comment>
<evidence type="ECO:0000313" key="2">
    <source>
        <dbReference type="EMBL" id="KAI9257994.1"/>
    </source>
</evidence>
<keyword evidence="1" id="KW-0812">Transmembrane</keyword>